<dbReference type="Proteomes" id="UP000037747">
    <property type="component" value="Unassembled WGS sequence"/>
</dbReference>
<feature type="transmembrane region" description="Helical" evidence="1">
    <location>
        <begin position="81"/>
        <end position="103"/>
    </location>
</feature>
<dbReference type="PATRIC" id="fig|1705389.3.peg.3167"/>
<protein>
    <submittedName>
        <fullName evidence="2">Uncharacterized protein</fullName>
    </submittedName>
</protein>
<dbReference type="AlphaFoldDB" id="A0A0N1IUY1"/>
<organism evidence="2 3">
    <name type="scientific">Halorubrum tropicale</name>
    <dbReference type="NCBI Taxonomy" id="1765655"/>
    <lineage>
        <taxon>Archaea</taxon>
        <taxon>Methanobacteriati</taxon>
        <taxon>Methanobacteriota</taxon>
        <taxon>Stenosarchaea group</taxon>
        <taxon>Halobacteria</taxon>
        <taxon>Halobacteriales</taxon>
        <taxon>Haloferacaceae</taxon>
        <taxon>Halorubrum</taxon>
    </lineage>
</organism>
<dbReference type="RefSeq" id="WP_053771152.1">
    <property type="nucleotide sequence ID" value="NZ_LIST01000002.1"/>
</dbReference>
<comment type="caution">
    <text evidence="2">The sequence shown here is derived from an EMBL/GenBank/DDBJ whole genome shotgun (WGS) entry which is preliminary data.</text>
</comment>
<evidence type="ECO:0000256" key="1">
    <source>
        <dbReference type="SAM" id="Phobius"/>
    </source>
</evidence>
<dbReference type="EMBL" id="LIST01000002">
    <property type="protein sequence ID" value="KOX96976.1"/>
    <property type="molecule type" value="Genomic_DNA"/>
</dbReference>
<feature type="transmembrane region" description="Helical" evidence="1">
    <location>
        <begin position="109"/>
        <end position="134"/>
    </location>
</feature>
<name>A0A0N1IUY1_9EURY</name>
<accession>A0A0N1IUY1</accession>
<evidence type="ECO:0000313" key="2">
    <source>
        <dbReference type="EMBL" id="KOX96976.1"/>
    </source>
</evidence>
<gene>
    <name evidence="2" type="ORF">AMR74_05995</name>
</gene>
<feature type="transmembrane region" description="Helical" evidence="1">
    <location>
        <begin position="47"/>
        <end position="69"/>
    </location>
</feature>
<dbReference type="OrthoDB" id="330652at2157"/>
<evidence type="ECO:0000313" key="3">
    <source>
        <dbReference type="Proteomes" id="UP000037747"/>
    </source>
</evidence>
<reference evidence="2 3" key="1">
    <citation type="submission" date="2015-08" db="EMBL/GenBank/DDBJ databases">
        <title>Genomes of Isolates from Cabo Rojo, PR.</title>
        <authorList>
            <person name="Sanchez-Nieves R.L."/>
            <person name="Montalvo-Rodriguez R."/>
        </authorList>
    </citation>
    <scope>NUCLEOTIDE SEQUENCE [LARGE SCALE GENOMIC DNA]</scope>
    <source>
        <strain evidence="2 3">5</strain>
    </source>
</reference>
<keyword evidence="3" id="KW-1185">Reference proteome</keyword>
<sequence length="149" mass="15042">MRTAALPPVVAAVVAVAISGIRRLSPILLESPVALPSAETLSTYLVSARFTAFLLVYGVLFGTALLAGLRDADASATSTALATGASATVAFLLGSVAVFWYLGPDRGPVVTAVFALGASLGVGIQFAVVAYAGVALGERRREGPTPVVP</sequence>
<proteinExistence type="predicted"/>
<keyword evidence="1" id="KW-0472">Membrane</keyword>
<keyword evidence="1" id="KW-0812">Transmembrane</keyword>
<keyword evidence="1" id="KW-1133">Transmembrane helix</keyword>